<evidence type="ECO:0000313" key="2">
    <source>
        <dbReference type="Proteomes" id="UP000656077"/>
    </source>
</evidence>
<dbReference type="AlphaFoldDB" id="A0A964RL32"/>
<name>A0A964RL32_9CLOT</name>
<reference evidence="1" key="1">
    <citation type="submission" date="2019-12" db="EMBL/GenBank/DDBJ databases">
        <title>Microbes associate with the intestines of laboratory mice.</title>
        <authorList>
            <person name="Navarre W."/>
            <person name="Wong E."/>
        </authorList>
    </citation>
    <scope>NUCLEOTIDE SEQUENCE</scope>
    <source>
        <strain evidence="1">NM79_F5</strain>
    </source>
</reference>
<gene>
    <name evidence="1" type="ORF">GKZ28_07990</name>
</gene>
<dbReference type="EMBL" id="WSRQ01000010">
    <property type="protein sequence ID" value="MVX63634.1"/>
    <property type="molecule type" value="Genomic_DNA"/>
</dbReference>
<comment type="caution">
    <text evidence="1">The sequence shown here is derived from an EMBL/GenBank/DDBJ whole genome shotgun (WGS) entry which is preliminary data.</text>
</comment>
<evidence type="ECO:0000313" key="1">
    <source>
        <dbReference type="EMBL" id="MVX63634.1"/>
    </source>
</evidence>
<protein>
    <submittedName>
        <fullName evidence="1">Uncharacterized protein</fullName>
    </submittedName>
</protein>
<accession>A0A964RL32</accession>
<sequence length="170" mass="19704">MFIQNKFFLFSIANCGIMTQNIAKKSYNIYHKTLNEMVKNYILDIKGNLILYGKVSTIYVLSEKTKNILRKYGKSPYKTNTSQLEHDYLLLKFYSSLPIHIQSTWINETELKDLYNGSVTTDGMFFINNKKIGIEVLTSNYTNKMIEGKLEFGSDKCDKLITMNTSDIKM</sequence>
<dbReference type="RefSeq" id="WP_160358734.1">
    <property type="nucleotide sequence ID" value="NZ_WSRQ01000010.1"/>
</dbReference>
<organism evidence="1 2">
    <name type="scientific">Clostridium chromiireducens</name>
    <dbReference type="NCBI Taxonomy" id="225345"/>
    <lineage>
        <taxon>Bacteria</taxon>
        <taxon>Bacillati</taxon>
        <taxon>Bacillota</taxon>
        <taxon>Clostridia</taxon>
        <taxon>Eubacteriales</taxon>
        <taxon>Clostridiaceae</taxon>
        <taxon>Clostridium</taxon>
    </lineage>
</organism>
<dbReference type="Proteomes" id="UP000656077">
    <property type="component" value="Unassembled WGS sequence"/>
</dbReference>
<proteinExistence type="predicted"/>